<dbReference type="Pfam" id="PF09413">
    <property type="entry name" value="DUF2007"/>
    <property type="match status" value="1"/>
</dbReference>
<dbReference type="SUPFAM" id="SSF90209">
    <property type="entry name" value="Ran binding protein zinc finger-like"/>
    <property type="match status" value="1"/>
</dbReference>
<evidence type="ECO:0000313" key="6">
    <source>
        <dbReference type="Proteomes" id="UP000030341"/>
    </source>
</evidence>
<reference evidence="5 6" key="1">
    <citation type="submission" date="2014-11" db="EMBL/GenBank/DDBJ databases">
        <title>Complete Genome Sequence of Pseudoalteromonas sp. Strain OCN003 Isolated from Kaneohe Bay, Oahu, Hawaii.</title>
        <authorList>
            <person name="Beurmann S."/>
            <person name="Videau P."/>
            <person name="Ushijima B."/>
            <person name="Smith A.M."/>
            <person name="Aeby G.S."/>
            <person name="Callahan S.M."/>
            <person name="Belcaid M."/>
        </authorList>
    </citation>
    <scope>NUCLEOTIDE SEQUENCE [LARGE SCALE GENOMIC DNA]</scope>
    <source>
        <strain evidence="5 6">OCN003</strain>
    </source>
</reference>
<dbReference type="STRING" id="1348114.OM33_21215"/>
<evidence type="ECO:0000256" key="2">
    <source>
        <dbReference type="ARBA" id="ARBA00022771"/>
    </source>
</evidence>
<gene>
    <name evidence="5" type="ORF">OM33_21215</name>
</gene>
<feature type="domain" description="RanBP2-type" evidence="4">
    <location>
        <begin position="73"/>
        <end position="102"/>
    </location>
</feature>
<dbReference type="KEGG" id="pseo:OM33_21215"/>
<dbReference type="OrthoDB" id="9814654at2"/>
<dbReference type="HOGENOM" id="CLU_155686_0_0_6"/>
<dbReference type="InterPro" id="IPR036443">
    <property type="entry name" value="Znf_RanBP2_sf"/>
</dbReference>
<dbReference type="PROSITE" id="PS50199">
    <property type="entry name" value="ZF_RANBP2_2"/>
    <property type="match status" value="1"/>
</dbReference>
<dbReference type="Proteomes" id="UP000030341">
    <property type="component" value="Chromosome 2"/>
</dbReference>
<name>A0A0A7ELV5_9GAMM</name>
<dbReference type="AlphaFoldDB" id="A0A0A7ELV5"/>
<keyword evidence="1" id="KW-0479">Metal-binding</keyword>
<dbReference type="InterPro" id="IPR001876">
    <property type="entry name" value="Znf_RanBP2"/>
</dbReference>
<dbReference type="EMBL" id="CP009889">
    <property type="protein sequence ID" value="AIY67533.1"/>
    <property type="molecule type" value="Genomic_DNA"/>
</dbReference>
<dbReference type="GO" id="GO:0008270">
    <property type="term" value="F:zinc ion binding"/>
    <property type="evidence" value="ECO:0007669"/>
    <property type="project" value="UniProtKB-KW"/>
</dbReference>
<evidence type="ECO:0000259" key="4">
    <source>
        <dbReference type="PROSITE" id="PS50199"/>
    </source>
</evidence>
<proteinExistence type="predicted"/>
<keyword evidence="2" id="KW-0863">Zinc-finger</keyword>
<evidence type="ECO:0000313" key="5">
    <source>
        <dbReference type="EMBL" id="AIY67533.1"/>
    </source>
</evidence>
<protein>
    <recommendedName>
        <fullName evidence="4">RanBP2-type domain-containing protein</fullName>
    </recommendedName>
</protein>
<dbReference type="RefSeq" id="WP_040136607.1">
    <property type="nucleotide sequence ID" value="NZ_CP009889.1"/>
</dbReference>
<dbReference type="eggNOG" id="ENOG5032Y5P">
    <property type="taxonomic scope" value="Bacteria"/>
</dbReference>
<keyword evidence="3" id="KW-0862">Zinc</keyword>
<dbReference type="InterPro" id="IPR018551">
    <property type="entry name" value="DUF2007"/>
</dbReference>
<organism evidence="5 6">
    <name type="scientific">Pseudoalteromonas piratica</name>
    <dbReference type="NCBI Taxonomy" id="1348114"/>
    <lineage>
        <taxon>Bacteria</taxon>
        <taxon>Pseudomonadati</taxon>
        <taxon>Pseudomonadota</taxon>
        <taxon>Gammaproteobacteria</taxon>
        <taxon>Alteromonadales</taxon>
        <taxon>Pseudoalteromonadaceae</taxon>
        <taxon>Pseudoalteromonas</taxon>
    </lineage>
</organism>
<evidence type="ECO:0000256" key="3">
    <source>
        <dbReference type="ARBA" id="ARBA00022833"/>
    </source>
</evidence>
<dbReference type="PROSITE" id="PS01358">
    <property type="entry name" value="ZF_RANBP2_1"/>
    <property type="match status" value="1"/>
</dbReference>
<sequence>MTLVYTHENLTLVMNMEAALQSAGIKTYIKNQFSAGGRGEIPCFETWPELWVTSEFQLEQAKEIVANIMSQEQQPDWHCKNCDEQNGAAFDFCWQCDAAKPS</sequence>
<keyword evidence="6" id="KW-1185">Reference proteome</keyword>
<accession>A0A0A7ELV5</accession>
<evidence type="ECO:0000256" key="1">
    <source>
        <dbReference type="ARBA" id="ARBA00022723"/>
    </source>
</evidence>